<dbReference type="EMBL" id="QMDX01000017">
    <property type="protein sequence ID" value="TSD09133.1"/>
    <property type="molecule type" value="Genomic_DNA"/>
</dbReference>
<organism evidence="1 2">
    <name type="scientific">Haloglomus irregulare</name>
    <dbReference type="NCBI Taxonomy" id="2234134"/>
    <lineage>
        <taxon>Archaea</taxon>
        <taxon>Methanobacteriati</taxon>
        <taxon>Methanobacteriota</taxon>
        <taxon>Stenosarchaea group</taxon>
        <taxon>Halobacteria</taxon>
        <taxon>Halobacteriales</taxon>
        <taxon>Natronomonadaceae</taxon>
        <taxon>Haloglomus</taxon>
    </lineage>
</organism>
<reference evidence="1 2" key="1">
    <citation type="submission" date="2018-06" db="EMBL/GenBank/DDBJ databases">
        <title>Natronomonas sp. F16-60 a new haloarchaeon isolated from a solar saltern of Isla Cristina, Huelva, Spain.</title>
        <authorList>
            <person name="Duran-Viseras A."/>
            <person name="Sanchez-Porro C."/>
            <person name="Ventosa A."/>
        </authorList>
    </citation>
    <scope>NUCLEOTIDE SEQUENCE [LARGE SCALE GENOMIC DNA]</scope>
    <source>
        <strain evidence="1 2">F16-60</strain>
    </source>
</reference>
<protein>
    <submittedName>
        <fullName evidence="1">Uncharacterized protein</fullName>
    </submittedName>
</protein>
<dbReference type="Proteomes" id="UP000319894">
    <property type="component" value="Unassembled WGS sequence"/>
</dbReference>
<sequence>MRESRKSLVVLRTLVLARSGTIEAIIEGQFSIAALTACVEALNSLLLVAEEGVDIQELVKASVGSEVTMD</sequence>
<name>A0A554MVH7_9EURY</name>
<gene>
    <name evidence="1" type="ORF">DP107_16905</name>
</gene>
<keyword evidence="2" id="KW-1185">Reference proteome</keyword>
<evidence type="ECO:0000313" key="2">
    <source>
        <dbReference type="Proteomes" id="UP000319894"/>
    </source>
</evidence>
<comment type="caution">
    <text evidence="1">The sequence shown here is derived from an EMBL/GenBank/DDBJ whole genome shotgun (WGS) entry which is preliminary data.</text>
</comment>
<accession>A0A554MVH7</accession>
<proteinExistence type="predicted"/>
<dbReference type="InParanoid" id="A0A554MVH7"/>
<evidence type="ECO:0000313" key="1">
    <source>
        <dbReference type="EMBL" id="TSD09133.1"/>
    </source>
</evidence>
<dbReference type="AlphaFoldDB" id="A0A554MVH7"/>